<proteinExistence type="predicted"/>
<name>A0ABS5Y2R5_9CYAN</name>
<evidence type="ECO:0000313" key="2">
    <source>
        <dbReference type="Proteomes" id="UP001196661"/>
    </source>
</evidence>
<reference evidence="1 2" key="1">
    <citation type="journal article" date="2021" name="Mar. Drugs">
        <title>Genome Reduction and Secondary Metabolism of the Marine Sponge-Associated Cyanobacterium Leptothoe.</title>
        <authorList>
            <person name="Konstantinou D."/>
            <person name="Popin R.V."/>
            <person name="Fewer D.P."/>
            <person name="Sivonen K."/>
            <person name="Gkelis S."/>
        </authorList>
    </citation>
    <scope>NUCLEOTIDE SEQUENCE [LARGE SCALE GENOMIC DNA]</scope>
    <source>
        <strain evidence="1 2">TAU-MAC 1615</strain>
    </source>
</reference>
<organism evidence="1 2">
    <name type="scientific">Leptothoe kymatousa TAU-MAC 1615</name>
    <dbReference type="NCBI Taxonomy" id="2364775"/>
    <lineage>
        <taxon>Bacteria</taxon>
        <taxon>Bacillati</taxon>
        <taxon>Cyanobacteriota</taxon>
        <taxon>Cyanophyceae</taxon>
        <taxon>Nodosilineales</taxon>
        <taxon>Cymatolegaceae</taxon>
        <taxon>Leptothoe</taxon>
        <taxon>Leptothoe kymatousa</taxon>
    </lineage>
</organism>
<evidence type="ECO:0000313" key="1">
    <source>
        <dbReference type="EMBL" id="MBT9312096.1"/>
    </source>
</evidence>
<sequence>MRLLVFPGYHSPDLTASFLRSLRRRVAPGQLWVWPISQTWGDLPGVLFDQQTGQPDALLHIITFSAGAVAAYPWAMAWQRWGGRVRLIAMDGWGMPLVGGGSIYRMSHDLYTHRTTYFPSPMEGEGYFYADPEIAHLSFWRSPHAVCGMGAIDGVVQPMTALDFIATVLTQGP</sequence>
<dbReference type="RefSeq" id="WP_215617997.1">
    <property type="nucleotide sequence ID" value="NZ_JADOER010000005.1"/>
</dbReference>
<gene>
    <name evidence="1" type="ORF">IXB28_07755</name>
</gene>
<comment type="caution">
    <text evidence="1">The sequence shown here is derived from an EMBL/GenBank/DDBJ whole genome shotgun (WGS) entry which is preliminary data.</text>
</comment>
<dbReference type="Proteomes" id="UP001196661">
    <property type="component" value="Unassembled WGS sequence"/>
</dbReference>
<keyword evidence="2" id="KW-1185">Reference proteome</keyword>
<protein>
    <submittedName>
        <fullName evidence="1">Uncharacterized protein</fullName>
    </submittedName>
</protein>
<accession>A0ABS5Y2R5</accession>
<dbReference type="EMBL" id="JADOER010000005">
    <property type="protein sequence ID" value="MBT9312096.1"/>
    <property type="molecule type" value="Genomic_DNA"/>
</dbReference>